<evidence type="ECO:0000256" key="2">
    <source>
        <dbReference type="SAM" id="MobiDB-lite"/>
    </source>
</evidence>
<evidence type="ECO:0000256" key="1">
    <source>
        <dbReference type="ARBA" id="ARBA00038211"/>
    </source>
</evidence>
<feature type="region of interest" description="Disordered" evidence="2">
    <location>
        <begin position="1"/>
        <end position="91"/>
    </location>
</feature>
<dbReference type="GO" id="GO:0006646">
    <property type="term" value="P:phosphatidylethanolamine biosynthetic process"/>
    <property type="evidence" value="ECO:0007669"/>
    <property type="project" value="TreeGrafter"/>
</dbReference>
<evidence type="ECO:0000313" key="4">
    <source>
        <dbReference type="EMBL" id="CAF9925805.1"/>
    </source>
</evidence>
<dbReference type="Gene3D" id="3.90.1200.10">
    <property type="match status" value="1"/>
</dbReference>
<sequence>MAEPESLTPPLSLDLGEKSRPVVSPKQHRANLAKRLSGRPPLMSSTSSVGSLENLAPASKSESQNNDSSATKTQSAPEHHHSRHSRSSQIISQVRHWLHEEKARKAARQHRIRVAASRLSSAAHAASAYVHEASEKGPRHHAAKHRRSSSVSSDGFLALERLEQILNASTGFSTETTRDDKAGSYFSRRGSRLLRKQSTIASSDTEYHDIESHVPSADVVLDNSKTLSYCGGAASQTDLPEHSQQAKKELEAWLQFKYEIVRLSHTLKLPRWRRVHLDRSGDIAVERLSGALTNAVYEVSPPIDLPPPTPDPRSSTSSIAAVVKRPPPKLLLRIYGPQVEHLIDRESELQILRRLARKNIGPKMLGTFTNGRFEQFFNARTLTAQDLRVPETSQQIAKRMRELHDGIELLDEERDRGPFIWQNWDKWVQRCEEVISRLDQQVFLSNRKSEPRRAEVFGKRGLVCGVEWPIFRQTVDRYRQWLDEQHGGPIGVREDLVFAHNDTQYGNLLRLQPSGESPLLTPANEHKQLVVIDFEYASANVPGLEFANHFTEWCYNYHDPERSHILDQDRYPTPGEQKRFLKAYVQHRPRFQHLAAATTPGPTSHISSFMLDSRGQPSQYREEELRREEATEAEMKRLLHQTRLWRVANSAQWIAWGIVQAKVPGSRKTSLSQNERTAYTLNSTSGTHEQENMTLRASDTPILETTTPAQGAHDERTGTWAAENLAKDMPDEDGDDEEEDDDEFDYLAYARERAMFFWGDVLQLGIVQREDLPAELLENVKTVEY</sequence>
<dbReference type="Proteomes" id="UP000664521">
    <property type="component" value="Unassembled WGS sequence"/>
</dbReference>
<gene>
    <name evidence="4" type="ORF">HETSPECPRED_005938</name>
</gene>
<dbReference type="Pfam" id="PF04428">
    <property type="entry name" value="Choline_kin_N"/>
    <property type="match status" value="1"/>
</dbReference>
<reference evidence="4" key="1">
    <citation type="submission" date="2021-03" db="EMBL/GenBank/DDBJ databases">
        <authorList>
            <person name="Tagirdzhanova G."/>
        </authorList>
    </citation>
    <scope>NUCLEOTIDE SEQUENCE</scope>
</reference>
<comment type="similarity">
    <text evidence="1">Belongs to the choline/ethanolamine kinase family.</text>
</comment>
<dbReference type="PANTHER" id="PTHR22603">
    <property type="entry name" value="CHOLINE/ETHANOALAMINE KINASE"/>
    <property type="match status" value="1"/>
</dbReference>
<evidence type="ECO:0000259" key="3">
    <source>
        <dbReference type="Pfam" id="PF04428"/>
    </source>
</evidence>
<dbReference type="GO" id="GO:0004103">
    <property type="term" value="F:choline kinase activity"/>
    <property type="evidence" value="ECO:0007669"/>
    <property type="project" value="TreeGrafter"/>
</dbReference>
<comment type="caution">
    <text evidence="4">The sequence shown here is derived from an EMBL/GenBank/DDBJ whole genome shotgun (WGS) entry which is preliminary data.</text>
</comment>
<feature type="compositionally biased region" description="Polar residues" evidence="2">
    <location>
        <begin position="60"/>
        <end position="76"/>
    </location>
</feature>
<evidence type="ECO:0000313" key="5">
    <source>
        <dbReference type="Proteomes" id="UP000664521"/>
    </source>
</evidence>
<dbReference type="CDD" id="cd05157">
    <property type="entry name" value="ETNK_euk"/>
    <property type="match status" value="1"/>
</dbReference>
<dbReference type="PANTHER" id="PTHR22603:SF93">
    <property type="entry name" value="RE24176P"/>
    <property type="match status" value="1"/>
</dbReference>
<dbReference type="EMBL" id="CAJPDS010000039">
    <property type="protein sequence ID" value="CAF9925805.1"/>
    <property type="molecule type" value="Genomic_DNA"/>
</dbReference>
<organism evidence="4 5">
    <name type="scientific">Heterodermia speciosa</name>
    <dbReference type="NCBI Taxonomy" id="116794"/>
    <lineage>
        <taxon>Eukaryota</taxon>
        <taxon>Fungi</taxon>
        <taxon>Dikarya</taxon>
        <taxon>Ascomycota</taxon>
        <taxon>Pezizomycotina</taxon>
        <taxon>Lecanoromycetes</taxon>
        <taxon>OSLEUM clade</taxon>
        <taxon>Lecanoromycetidae</taxon>
        <taxon>Caliciales</taxon>
        <taxon>Physciaceae</taxon>
        <taxon>Heterodermia</taxon>
    </lineage>
</organism>
<dbReference type="Pfam" id="PF01633">
    <property type="entry name" value="Choline_kinase"/>
    <property type="match status" value="1"/>
</dbReference>
<dbReference type="SUPFAM" id="SSF56112">
    <property type="entry name" value="Protein kinase-like (PK-like)"/>
    <property type="match status" value="1"/>
</dbReference>
<dbReference type="OrthoDB" id="10267235at2759"/>
<feature type="domain" description="Choline kinase N-terminal" evidence="3">
    <location>
        <begin position="206"/>
        <end position="280"/>
    </location>
</feature>
<dbReference type="InterPro" id="IPR011009">
    <property type="entry name" value="Kinase-like_dom_sf"/>
</dbReference>
<proteinExistence type="inferred from homology"/>
<name>A0A8H3ISG8_9LECA</name>
<dbReference type="GO" id="GO:0004305">
    <property type="term" value="F:ethanolamine kinase activity"/>
    <property type="evidence" value="ECO:0007669"/>
    <property type="project" value="TreeGrafter"/>
</dbReference>
<protein>
    <recommendedName>
        <fullName evidence="3">Choline kinase N-terminal domain-containing protein</fullName>
    </recommendedName>
</protein>
<dbReference type="Gene3D" id="3.30.200.20">
    <property type="entry name" value="Phosphorylase Kinase, domain 1"/>
    <property type="match status" value="1"/>
</dbReference>
<feature type="region of interest" description="Disordered" evidence="2">
    <location>
        <begin position="299"/>
        <end position="320"/>
    </location>
</feature>
<accession>A0A8H3ISG8</accession>
<dbReference type="InterPro" id="IPR007521">
    <property type="entry name" value="Choline_kin_N"/>
</dbReference>
<dbReference type="GO" id="GO:0005737">
    <property type="term" value="C:cytoplasm"/>
    <property type="evidence" value="ECO:0007669"/>
    <property type="project" value="TreeGrafter"/>
</dbReference>
<dbReference type="AlphaFoldDB" id="A0A8H3ISG8"/>
<keyword evidence="5" id="KW-1185">Reference proteome</keyword>